<name>A0ABY2FQE9_9ACTN</name>
<accession>A0ABY2FQE9</accession>
<dbReference type="RefSeq" id="WP_202870909.1">
    <property type="nucleotide sequence ID" value="NZ_SODU01000001.1"/>
</dbReference>
<reference evidence="1 2" key="1">
    <citation type="submission" date="2019-03" db="EMBL/GenBank/DDBJ databases">
        <title>Genomic Encyclopedia of Type Strains, Phase III (KMG-III): the genomes of soil and plant-associated and newly described type strains.</title>
        <authorList>
            <person name="Whitman W."/>
        </authorList>
    </citation>
    <scope>NUCLEOTIDE SEQUENCE [LARGE SCALE GENOMIC DNA]</scope>
    <source>
        <strain evidence="1 2">VKMAc-2574</strain>
    </source>
</reference>
<proteinExistence type="predicted"/>
<dbReference type="EMBL" id="SODU01000001">
    <property type="protein sequence ID" value="TDW95372.1"/>
    <property type="molecule type" value="Genomic_DNA"/>
</dbReference>
<evidence type="ECO:0008006" key="3">
    <source>
        <dbReference type="Google" id="ProtNLM"/>
    </source>
</evidence>
<protein>
    <recommendedName>
        <fullName evidence="3">GIY-YIG domain-containing protein</fullName>
    </recommendedName>
</protein>
<organism evidence="1 2">
    <name type="scientific">Kribbella pratensis</name>
    <dbReference type="NCBI Taxonomy" id="2512112"/>
    <lineage>
        <taxon>Bacteria</taxon>
        <taxon>Bacillati</taxon>
        <taxon>Actinomycetota</taxon>
        <taxon>Actinomycetes</taxon>
        <taxon>Propionibacteriales</taxon>
        <taxon>Kribbellaceae</taxon>
        <taxon>Kribbella</taxon>
    </lineage>
</organism>
<keyword evidence="2" id="KW-1185">Reference proteome</keyword>
<gene>
    <name evidence="1" type="ORF">EV137_2707</name>
</gene>
<evidence type="ECO:0000313" key="2">
    <source>
        <dbReference type="Proteomes" id="UP000295060"/>
    </source>
</evidence>
<sequence length="146" mass="16351">MELDPELQWAPWLLFEEAAGIAPREPGVYVARERPTGQIVYIGMAGERRGQGIRGRLRIYLTGKAAVSGLGEAALDRALADPAWLDHMIERTRTEGPLRAKQWAQAALTRADLELTWTVSPDRTSAAIIEQRLIAAATHQLWNRRR</sequence>
<comment type="caution">
    <text evidence="1">The sequence shown here is derived from an EMBL/GenBank/DDBJ whole genome shotgun (WGS) entry which is preliminary data.</text>
</comment>
<evidence type="ECO:0000313" key="1">
    <source>
        <dbReference type="EMBL" id="TDW95372.1"/>
    </source>
</evidence>
<dbReference type="Proteomes" id="UP000295060">
    <property type="component" value="Unassembled WGS sequence"/>
</dbReference>